<keyword evidence="1" id="KW-0812">Transmembrane</keyword>
<accession>A0A433KQE5</accession>
<evidence type="ECO:0000313" key="2">
    <source>
        <dbReference type="EMBL" id="RUR31805.1"/>
    </source>
</evidence>
<dbReference type="RefSeq" id="WP_127061906.1">
    <property type="nucleotide sequence ID" value="NZ_RZHF01000014.1"/>
</dbReference>
<dbReference type="Proteomes" id="UP000287023">
    <property type="component" value="Unassembled WGS sequence"/>
</dbReference>
<keyword evidence="1" id="KW-1133">Transmembrane helix</keyword>
<reference evidence="2 3" key="1">
    <citation type="submission" date="2018-12" db="EMBL/GenBank/DDBJ databases">
        <title>three novel Halomonas strain isolated from plants.</title>
        <authorList>
            <person name="Sun C."/>
        </authorList>
    </citation>
    <scope>NUCLEOTIDE SEQUENCE [LARGE SCALE GENOMIC DNA]</scope>
    <source>
        <strain evidence="2 3">JCM 18142</strain>
    </source>
</reference>
<evidence type="ECO:0000313" key="3">
    <source>
        <dbReference type="Proteomes" id="UP000287023"/>
    </source>
</evidence>
<dbReference type="AlphaFoldDB" id="A0A433KQE5"/>
<evidence type="ECO:0008006" key="4">
    <source>
        <dbReference type="Google" id="ProtNLM"/>
    </source>
</evidence>
<evidence type="ECO:0000256" key="1">
    <source>
        <dbReference type="SAM" id="Phobius"/>
    </source>
</evidence>
<feature type="transmembrane region" description="Helical" evidence="1">
    <location>
        <begin position="7"/>
        <end position="25"/>
    </location>
</feature>
<proteinExistence type="predicted"/>
<sequence>MTTSIKLVDIIQSLGIIVTLLVAIWQMSVQTRHVRAANDLALLSKFDEINKLWIAHPGIWKELETSYDTELQGTSQEVLSTILFMVFNIFELAFRHHKKYKLVENDAWADWCNLIQAYREKTYLYGWWENNAREYSEDFQSFVNGLPVPKNEK</sequence>
<gene>
    <name evidence="2" type="ORF">ELY38_10165</name>
</gene>
<keyword evidence="3" id="KW-1185">Reference proteome</keyword>
<name>A0A433KQE5_9GAMM</name>
<dbReference type="OrthoDB" id="583065at2"/>
<keyword evidence="1" id="KW-0472">Membrane</keyword>
<dbReference type="EMBL" id="RZHF01000014">
    <property type="protein sequence ID" value="RUR31805.1"/>
    <property type="molecule type" value="Genomic_DNA"/>
</dbReference>
<organism evidence="2 3">
    <name type="scientific">Vreelandella nanhaiensis</name>
    <dbReference type="NCBI Taxonomy" id="1258546"/>
    <lineage>
        <taxon>Bacteria</taxon>
        <taxon>Pseudomonadati</taxon>
        <taxon>Pseudomonadota</taxon>
        <taxon>Gammaproteobacteria</taxon>
        <taxon>Oceanospirillales</taxon>
        <taxon>Halomonadaceae</taxon>
        <taxon>Vreelandella</taxon>
    </lineage>
</organism>
<comment type="caution">
    <text evidence="2">The sequence shown here is derived from an EMBL/GenBank/DDBJ whole genome shotgun (WGS) entry which is preliminary data.</text>
</comment>
<protein>
    <recommendedName>
        <fullName evidence="4">DUF4760 domain-containing protein</fullName>
    </recommendedName>
</protein>